<sequence length="88" mass="9973">MFQSVRNCIYDNVSRAHLFAVRTSATEHSDPFVIGDKTFLRKTRKAFARVTRTRSIREHLAILACHKRTTVDGDTSSKPSLDKVAKPL</sequence>
<dbReference type="Proteomes" id="UP000544331">
    <property type="component" value="Unassembled WGS sequence"/>
</dbReference>
<gene>
    <name evidence="1" type="ORF">FMUND_6882</name>
</gene>
<evidence type="ECO:0000313" key="1">
    <source>
        <dbReference type="EMBL" id="KAF5715400.1"/>
    </source>
</evidence>
<name>A0A8H5YMH5_9HYPO</name>
<dbReference type="AlphaFoldDB" id="A0A8H5YMH5"/>
<comment type="caution">
    <text evidence="1">The sequence shown here is derived from an EMBL/GenBank/DDBJ whole genome shotgun (WGS) entry which is preliminary data.</text>
</comment>
<accession>A0A8H5YMH5</accession>
<evidence type="ECO:0000313" key="2">
    <source>
        <dbReference type="Proteomes" id="UP000544331"/>
    </source>
</evidence>
<dbReference type="EMBL" id="JAAOAN010000227">
    <property type="protein sequence ID" value="KAF5715400.1"/>
    <property type="molecule type" value="Genomic_DNA"/>
</dbReference>
<organism evidence="1 2">
    <name type="scientific">Fusarium mundagurra</name>
    <dbReference type="NCBI Taxonomy" id="1567541"/>
    <lineage>
        <taxon>Eukaryota</taxon>
        <taxon>Fungi</taxon>
        <taxon>Dikarya</taxon>
        <taxon>Ascomycota</taxon>
        <taxon>Pezizomycotina</taxon>
        <taxon>Sordariomycetes</taxon>
        <taxon>Hypocreomycetidae</taxon>
        <taxon>Hypocreales</taxon>
        <taxon>Nectriaceae</taxon>
        <taxon>Fusarium</taxon>
        <taxon>Fusarium fujikuroi species complex</taxon>
    </lineage>
</organism>
<reference evidence="1 2" key="1">
    <citation type="submission" date="2020-05" db="EMBL/GenBank/DDBJ databases">
        <title>Identification and distribution of gene clusters putatively required for synthesis of sphingolipid metabolism inhibitors in phylogenetically diverse species of the filamentous fungus Fusarium.</title>
        <authorList>
            <person name="Kim H.-S."/>
            <person name="Busman M."/>
            <person name="Brown D.W."/>
            <person name="Divon H."/>
            <person name="Uhlig S."/>
            <person name="Proctor R.H."/>
        </authorList>
    </citation>
    <scope>NUCLEOTIDE SEQUENCE [LARGE SCALE GENOMIC DNA]</scope>
    <source>
        <strain evidence="1 2">NRRL 66235</strain>
    </source>
</reference>
<proteinExistence type="predicted"/>
<keyword evidence="2" id="KW-1185">Reference proteome</keyword>
<protein>
    <submittedName>
        <fullName evidence="1">Uncharacterized protein</fullName>
    </submittedName>
</protein>